<dbReference type="KEGG" id="vg:80020165"/>
<dbReference type="EMBL" id="MK061416">
    <property type="protein sequence ID" value="AZF88217.1"/>
    <property type="molecule type" value="Genomic_DNA"/>
</dbReference>
<keyword evidence="3" id="KW-1185">Reference proteome</keyword>
<sequence length="40" mass="4528">MLRRPASTHKPGGVTKPGKENTECQETFYDSCDMGPMKLW</sequence>
<evidence type="ECO:0000256" key="1">
    <source>
        <dbReference type="SAM" id="MobiDB-lite"/>
    </source>
</evidence>
<evidence type="ECO:0000313" key="2">
    <source>
        <dbReference type="EMBL" id="AZF88217.1"/>
    </source>
</evidence>
<dbReference type="RefSeq" id="YP_010755509.1">
    <property type="nucleotide sequence ID" value="NC_073471.1"/>
</dbReference>
<organism evidence="2 3">
    <name type="scientific">Rothia phage Spartoi</name>
    <dbReference type="NCBI Taxonomy" id="2483661"/>
    <lineage>
        <taxon>Viruses</taxon>
        <taxon>Duplodnaviria</taxon>
        <taxon>Heunggongvirae</taxon>
        <taxon>Uroviricota</taxon>
        <taxon>Caudoviricetes</taxon>
        <taxon>Spartoivirus</taxon>
        <taxon>Spartoivirus spartoi</taxon>
    </lineage>
</organism>
<proteinExistence type="predicted"/>
<feature type="region of interest" description="Disordered" evidence="1">
    <location>
        <begin position="1"/>
        <end position="22"/>
    </location>
</feature>
<gene>
    <name evidence="2" type="primary">33</name>
    <name evidence="2" type="ORF">SEA_SPARTOI_33</name>
</gene>
<protein>
    <submittedName>
        <fullName evidence="2">Uncharacterized protein</fullName>
    </submittedName>
</protein>
<dbReference type="Proteomes" id="UP000325457">
    <property type="component" value="Segment"/>
</dbReference>
<dbReference type="GeneID" id="80020165"/>
<evidence type="ECO:0000313" key="3">
    <source>
        <dbReference type="Proteomes" id="UP000325457"/>
    </source>
</evidence>
<reference evidence="2 3" key="1">
    <citation type="submission" date="2018-10" db="EMBL/GenBank/DDBJ databases">
        <authorList>
            <person name="Smith K."/>
            <person name="Ring A."/>
            <person name="Cross T."/>
            <person name="Beshay M."/>
            <person name="Miah F."/>
            <person name="Nowoslaski J."/>
            <person name="Mia S."/>
            <person name="Micha L."/>
            <person name="Baxter C."/>
            <person name="Ahmad Z."/>
            <person name="Sunnen C.N."/>
            <person name="Janetopoulos C."/>
            <person name="Garlena R.A."/>
            <person name="Russell D.A."/>
            <person name="Pope W.H."/>
            <person name="Jacobs-Sera D."/>
            <person name="Hatfull G.F."/>
        </authorList>
    </citation>
    <scope>NUCLEOTIDE SEQUENCE [LARGE SCALE GENOMIC DNA]</scope>
</reference>
<name>A0A5K7NI15_9CAUD</name>
<accession>A0A5K7NI15</accession>